<comment type="caution">
    <text evidence="2">The sequence shown here is derived from an EMBL/GenBank/DDBJ whole genome shotgun (WGS) entry which is preliminary data.</text>
</comment>
<proteinExistence type="predicted"/>
<keyword evidence="3" id="KW-1185">Reference proteome</keyword>
<feature type="region of interest" description="Disordered" evidence="1">
    <location>
        <begin position="152"/>
        <end position="172"/>
    </location>
</feature>
<evidence type="ECO:0000313" key="2">
    <source>
        <dbReference type="EMBL" id="KAK3935279.1"/>
    </source>
</evidence>
<gene>
    <name evidence="2" type="ORF">QBC46DRAFT_323687</name>
</gene>
<protein>
    <submittedName>
        <fullName evidence="2">Immunoglobulin variable region used by the ITC63B heavy chain</fullName>
    </submittedName>
</protein>
<reference evidence="3" key="1">
    <citation type="journal article" date="2023" name="Mol. Phylogenet. Evol.">
        <title>Genome-scale phylogeny and comparative genomics of the fungal order Sordariales.</title>
        <authorList>
            <person name="Hensen N."/>
            <person name="Bonometti L."/>
            <person name="Westerberg I."/>
            <person name="Brannstrom I.O."/>
            <person name="Guillou S."/>
            <person name="Cros-Aarteil S."/>
            <person name="Calhoun S."/>
            <person name="Haridas S."/>
            <person name="Kuo A."/>
            <person name="Mondo S."/>
            <person name="Pangilinan J."/>
            <person name="Riley R."/>
            <person name="LaButti K."/>
            <person name="Andreopoulos B."/>
            <person name="Lipzen A."/>
            <person name="Chen C."/>
            <person name="Yan M."/>
            <person name="Daum C."/>
            <person name="Ng V."/>
            <person name="Clum A."/>
            <person name="Steindorff A."/>
            <person name="Ohm R.A."/>
            <person name="Martin F."/>
            <person name="Silar P."/>
            <person name="Natvig D.O."/>
            <person name="Lalanne C."/>
            <person name="Gautier V."/>
            <person name="Ament-Velasquez S.L."/>
            <person name="Kruys A."/>
            <person name="Hutchinson M.I."/>
            <person name="Powell A.J."/>
            <person name="Barry K."/>
            <person name="Miller A.N."/>
            <person name="Grigoriev I.V."/>
            <person name="Debuchy R."/>
            <person name="Gladieux P."/>
            <person name="Hiltunen Thoren M."/>
            <person name="Johannesson H."/>
        </authorList>
    </citation>
    <scope>NUCLEOTIDE SEQUENCE [LARGE SCALE GENOMIC DNA]</scope>
    <source>
        <strain evidence="3">CBS 340.73</strain>
    </source>
</reference>
<name>A0AAN6MYX3_9PEZI</name>
<organism evidence="2 3">
    <name type="scientific">Diplogelasinospora grovesii</name>
    <dbReference type="NCBI Taxonomy" id="303347"/>
    <lineage>
        <taxon>Eukaryota</taxon>
        <taxon>Fungi</taxon>
        <taxon>Dikarya</taxon>
        <taxon>Ascomycota</taxon>
        <taxon>Pezizomycotina</taxon>
        <taxon>Sordariomycetes</taxon>
        <taxon>Sordariomycetidae</taxon>
        <taxon>Sordariales</taxon>
        <taxon>Diplogelasinosporaceae</taxon>
        <taxon>Diplogelasinospora</taxon>
    </lineage>
</organism>
<dbReference type="Proteomes" id="UP001303473">
    <property type="component" value="Unassembled WGS sequence"/>
</dbReference>
<evidence type="ECO:0000313" key="3">
    <source>
        <dbReference type="Proteomes" id="UP001303473"/>
    </source>
</evidence>
<sequence length="614" mass="68209">MEDAVRPSKEAFNAMYERGYRTWAALWEIAAADNHLPQDHLTSLCSVFPNHPYFPESLTVDKSFSNTVTVRGRTTWTTTRGPCDLSPFQEEVVIHVASSCPTTIVFVSDPHPTMMFPNYFGRESNHVPVLVLAWAYILSARWAELIPRASTPDYSSHQARLNAGSGPKRPEDDYDSVVVDVGDVDDAAARWWTAILAADGGWDASIRSSTGVLLCSPWSIRAQPGPTFVISANVQPRSYVANHRPASFGTAVRYLSGYCHLHSIAEQSRAALAAALLIPVAKFDNKRIELPVPRLPRKATREQERTQALPSWDGELRQLDRLLTLSCNSRGVKALLNSIFFEPDVACNVCGAWLQGSFAFLDSDKARDPHVLLRTFMKRDPDLGFLWLGAFITGAEARCLQEARMGWWKVDLSAAAWTGTHASFIQEFIPKAPPNAREISRADECRLMYLSHEPDHAVPPLFPFAPFGSTAMEDTDLDVRRHARCSAAHGLEYSGFTWDCQGGKKVEQERNGALAITIRAKPGQPPSWNNSVAVDYDSLDFEDEVSEMVTRNVFTWLRGEDGFAVAERAIREHEWVENLESDDDSPIEGDVRSTAGGNLGGWLLGLSTRRSNSL</sequence>
<accession>A0AAN6MYX3</accession>
<dbReference type="AlphaFoldDB" id="A0AAN6MYX3"/>
<dbReference type="EMBL" id="MU853930">
    <property type="protein sequence ID" value="KAK3935279.1"/>
    <property type="molecule type" value="Genomic_DNA"/>
</dbReference>
<evidence type="ECO:0000256" key="1">
    <source>
        <dbReference type="SAM" id="MobiDB-lite"/>
    </source>
</evidence>